<keyword evidence="5" id="KW-1185">Reference proteome</keyword>
<accession>A0A367UBQ6</accession>
<evidence type="ECO:0000256" key="2">
    <source>
        <dbReference type="ARBA" id="ARBA00023002"/>
    </source>
</evidence>
<dbReference type="GO" id="GO:0016491">
    <property type="term" value="F:oxidoreductase activity"/>
    <property type="evidence" value="ECO:0007669"/>
    <property type="project" value="UniProtKB-KW"/>
</dbReference>
<reference evidence="4 5" key="1">
    <citation type="submission" date="2014-07" db="EMBL/GenBank/DDBJ databases">
        <title>Draft genome sequence of Thalassospira xianhensis P-4 (MCCC 1A02616).</title>
        <authorList>
            <person name="Lai Q."/>
            <person name="Shao Z."/>
        </authorList>
    </citation>
    <scope>NUCLEOTIDE SEQUENCE [LARGE SCALE GENOMIC DNA]</scope>
    <source>
        <strain evidence="4 5">MCCC 1A02616</strain>
    </source>
</reference>
<name>A0A367UBQ6_9PROT</name>
<dbReference type="PRINTS" id="PR00081">
    <property type="entry name" value="GDHRDH"/>
</dbReference>
<dbReference type="Pfam" id="PF13561">
    <property type="entry name" value="adh_short_C2"/>
    <property type="match status" value="1"/>
</dbReference>
<dbReference type="SUPFAM" id="SSF51735">
    <property type="entry name" value="NAD(P)-binding Rossmann-fold domains"/>
    <property type="match status" value="1"/>
</dbReference>
<dbReference type="InterPro" id="IPR036291">
    <property type="entry name" value="NAD(P)-bd_dom_sf"/>
</dbReference>
<dbReference type="PANTHER" id="PTHR43639:SF1">
    <property type="entry name" value="SHORT-CHAIN DEHYDROGENASE_REDUCTASE FAMILY PROTEIN"/>
    <property type="match status" value="1"/>
</dbReference>
<feature type="domain" description="Ketoreductase" evidence="3">
    <location>
        <begin position="11"/>
        <end position="192"/>
    </location>
</feature>
<dbReference type="PRINTS" id="PR00080">
    <property type="entry name" value="SDRFAMILY"/>
</dbReference>
<dbReference type="EMBL" id="JPWA01000029">
    <property type="protein sequence ID" value="RCK04472.1"/>
    <property type="molecule type" value="Genomic_DNA"/>
</dbReference>
<evidence type="ECO:0000259" key="3">
    <source>
        <dbReference type="SMART" id="SM00822"/>
    </source>
</evidence>
<protein>
    <submittedName>
        <fullName evidence="4">Oxidoreductase</fullName>
    </submittedName>
</protein>
<evidence type="ECO:0000313" key="4">
    <source>
        <dbReference type="EMBL" id="RCK04472.1"/>
    </source>
</evidence>
<dbReference type="InterPro" id="IPR057326">
    <property type="entry name" value="KR_dom"/>
</dbReference>
<dbReference type="AlphaFoldDB" id="A0A367UBQ6"/>
<keyword evidence="2" id="KW-0560">Oxidoreductase</keyword>
<dbReference type="InterPro" id="IPR002347">
    <property type="entry name" value="SDR_fam"/>
</dbReference>
<dbReference type="Proteomes" id="UP000252419">
    <property type="component" value="Unassembled WGS sequence"/>
</dbReference>
<comment type="caution">
    <text evidence="4">The sequence shown here is derived from an EMBL/GenBank/DDBJ whole genome shotgun (WGS) entry which is preliminary data.</text>
</comment>
<evidence type="ECO:0000313" key="5">
    <source>
        <dbReference type="Proteomes" id="UP000252419"/>
    </source>
</evidence>
<dbReference type="SMART" id="SM00822">
    <property type="entry name" value="PKS_KR"/>
    <property type="match status" value="1"/>
</dbReference>
<proteinExistence type="inferred from homology"/>
<sequence>MEFIMQNLAGKVAFVTGGSRGIGAAIAKRLAREGAKVAFSYVSTPDRARDVAGEIEAAGGVALAIKADNRKAQEIETAINEVAAKFGKIDILVNNAGIIEMGPVGELSIEQFDRTVDVNVRAVFVATKAVLAHMPDGGRIITTGSNLAHQVPWPGLSLYALSKSALIGFTRGAARDLGPRKITVNVVHPGPTETDMNPAEGDIADAARSVMAIPDYSDANDTAGLVAWLAGPEAKVVTGSEFTVDSGMNA</sequence>
<comment type="similarity">
    <text evidence="1">Belongs to the short-chain dehydrogenases/reductases (SDR) family.</text>
</comment>
<evidence type="ECO:0000256" key="1">
    <source>
        <dbReference type="ARBA" id="ARBA00006484"/>
    </source>
</evidence>
<dbReference type="Gene3D" id="3.40.50.720">
    <property type="entry name" value="NAD(P)-binding Rossmann-like Domain"/>
    <property type="match status" value="1"/>
</dbReference>
<dbReference type="PANTHER" id="PTHR43639">
    <property type="entry name" value="OXIDOREDUCTASE, SHORT-CHAIN DEHYDROGENASE/REDUCTASE FAMILY (AFU_ORTHOLOGUE AFUA_5G02870)"/>
    <property type="match status" value="1"/>
</dbReference>
<gene>
    <name evidence="4" type="ORF">TH5_19475</name>
</gene>
<dbReference type="FunFam" id="3.40.50.720:FF:000084">
    <property type="entry name" value="Short-chain dehydrogenase reductase"/>
    <property type="match status" value="1"/>
</dbReference>
<organism evidence="4 5">
    <name type="scientific">Thalassospira xianhensis MCCC 1A02616</name>
    <dbReference type="NCBI Taxonomy" id="1177929"/>
    <lineage>
        <taxon>Bacteria</taxon>
        <taxon>Pseudomonadati</taxon>
        <taxon>Pseudomonadota</taxon>
        <taxon>Alphaproteobacteria</taxon>
        <taxon>Rhodospirillales</taxon>
        <taxon>Thalassospiraceae</taxon>
        <taxon>Thalassospira</taxon>
    </lineage>
</organism>